<name>A0A8S9IMA0_BRACR</name>
<evidence type="ECO:0000313" key="2">
    <source>
        <dbReference type="EMBL" id="KAF2571290.1"/>
    </source>
</evidence>
<organism evidence="2">
    <name type="scientific">Brassica cretica</name>
    <name type="common">Mustard</name>
    <dbReference type="NCBI Taxonomy" id="69181"/>
    <lineage>
        <taxon>Eukaryota</taxon>
        <taxon>Viridiplantae</taxon>
        <taxon>Streptophyta</taxon>
        <taxon>Embryophyta</taxon>
        <taxon>Tracheophyta</taxon>
        <taxon>Spermatophyta</taxon>
        <taxon>Magnoliopsida</taxon>
        <taxon>eudicotyledons</taxon>
        <taxon>Gunneridae</taxon>
        <taxon>Pentapetalae</taxon>
        <taxon>rosids</taxon>
        <taxon>malvids</taxon>
        <taxon>Brassicales</taxon>
        <taxon>Brassicaceae</taxon>
        <taxon>Brassiceae</taxon>
        <taxon>Brassica</taxon>
    </lineage>
</organism>
<accession>A0A8S9IMA0</accession>
<protein>
    <submittedName>
        <fullName evidence="2">Uncharacterized protein</fullName>
    </submittedName>
</protein>
<comment type="caution">
    <text evidence="2">The sequence shown here is derived from an EMBL/GenBank/DDBJ whole genome shotgun (WGS) entry which is preliminary data.</text>
</comment>
<reference evidence="2" key="1">
    <citation type="submission" date="2019-12" db="EMBL/GenBank/DDBJ databases">
        <title>Genome sequencing and annotation of Brassica cretica.</title>
        <authorList>
            <person name="Studholme D.J."/>
            <person name="Sarris P.F."/>
        </authorList>
    </citation>
    <scope>NUCLEOTIDE SEQUENCE</scope>
    <source>
        <strain evidence="2">PFS-102/07</strain>
        <tissue evidence="2">Leaf</tissue>
    </source>
</reference>
<sequence length="120" mass="14146">MPKTTSIGSDSDLHLHHPISITPLLWRFQSSSSSSNLDHSIEDPQKESVLFHRRSKRRRADREREEVGDGFKDDFSLDRVECEEEAKIREAYEKKEPRHVTLTQVEPRHVTCYRRRSQDS</sequence>
<dbReference type="AlphaFoldDB" id="A0A8S9IMA0"/>
<feature type="region of interest" description="Disordered" evidence="1">
    <location>
        <begin position="31"/>
        <end position="69"/>
    </location>
</feature>
<proteinExistence type="predicted"/>
<feature type="compositionally biased region" description="Basic and acidic residues" evidence="1">
    <location>
        <begin position="60"/>
        <end position="69"/>
    </location>
</feature>
<feature type="compositionally biased region" description="Basic and acidic residues" evidence="1">
    <location>
        <begin position="39"/>
        <end position="50"/>
    </location>
</feature>
<dbReference type="EMBL" id="QGKY02001015">
    <property type="protein sequence ID" value="KAF2571290.1"/>
    <property type="molecule type" value="Genomic_DNA"/>
</dbReference>
<evidence type="ECO:0000256" key="1">
    <source>
        <dbReference type="SAM" id="MobiDB-lite"/>
    </source>
</evidence>
<gene>
    <name evidence="2" type="ORF">F2Q70_00000946</name>
</gene>